<proteinExistence type="predicted"/>
<evidence type="ECO:0000256" key="2">
    <source>
        <dbReference type="SAM" id="SignalP"/>
    </source>
</evidence>
<feature type="signal peptide" evidence="2">
    <location>
        <begin position="1"/>
        <end position="26"/>
    </location>
</feature>
<dbReference type="SUPFAM" id="SSF48452">
    <property type="entry name" value="TPR-like"/>
    <property type="match status" value="1"/>
</dbReference>
<gene>
    <name evidence="4" type="ORF">D3872_03180</name>
</gene>
<dbReference type="InterPro" id="IPR019734">
    <property type="entry name" value="TPR_rpt"/>
</dbReference>
<evidence type="ECO:0000313" key="4">
    <source>
        <dbReference type="EMBL" id="RJG25023.1"/>
    </source>
</evidence>
<evidence type="ECO:0000313" key="5">
    <source>
        <dbReference type="Proteomes" id="UP000284006"/>
    </source>
</evidence>
<dbReference type="PANTHER" id="PTHR12558">
    <property type="entry name" value="CELL DIVISION CYCLE 16,23,27"/>
    <property type="match status" value="1"/>
</dbReference>
<feature type="repeat" description="TPR" evidence="1">
    <location>
        <begin position="118"/>
        <end position="151"/>
    </location>
</feature>
<organism evidence="4 5">
    <name type="scientific">Massilia cavernae</name>
    <dbReference type="NCBI Taxonomy" id="2320864"/>
    <lineage>
        <taxon>Bacteria</taxon>
        <taxon>Pseudomonadati</taxon>
        <taxon>Pseudomonadota</taxon>
        <taxon>Betaproteobacteria</taxon>
        <taxon>Burkholderiales</taxon>
        <taxon>Oxalobacteraceae</taxon>
        <taxon>Telluria group</taxon>
        <taxon>Massilia</taxon>
    </lineage>
</organism>
<evidence type="ECO:0000256" key="1">
    <source>
        <dbReference type="PROSITE-ProRule" id="PRU00339"/>
    </source>
</evidence>
<dbReference type="PANTHER" id="PTHR12558:SF13">
    <property type="entry name" value="CELL DIVISION CYCLE PROTEIN 27 HOMOLOG"/>
    <property type="match status" value="1"/>
</dbReference>
<accession>A0A418Y760</accession>
<reference evidence="4 5" key="1">
    <citation type="submission" date="2018-09" db="EMBL/GenBank/DDBJ databases">
        <authorList>
            <person name="Zhu H."/>
        </authorList>
    </citation>
    <scope>NUCLEOTIDE SEQUENCE [LARGE SCALE GENOMIC DNA]</scope>
    <source>
        <strain evidence="4 5">K1S02-61</strain>
    </source>
</reference>
<dbReference type="InterPro" id="IPR011990">
    <property type="entry name" value="TPR-like_helical_dom_sf"/>
</dbReference>
<feature type="chain" id="PRO_5019484151" description="LytR/CpsA/Psr regulator C-terminal domain-containing protein" evidence="2">
    <location>
        <begin position="27"/>
        <end position="375"/>
    </location>
</feature>
<feature type="domain" description="LytR/CpsA/Psr regulator C-terminal" evidence="3">
    <location>
        <begin position="253"/>
        <end position="335"/>
    </location>
</feature>
<feature type="repeat" description="TPR" evidence="1">
    <location>
        <begin position="152"/>
        <end position="185"/>
    </location>
</feature>
<comment type="caution">
    <text evidence="4">The sequence shown here is derived from an EMBL/GenBank/DDBJ whole genome shotgun (WGS) entry which is preliminary data.</text>
</comment>
<dbReference type="SMART" id="SM00028">
    <property type="entry name" value="TPR"/>
    <property type="match status" value="4"/>
</dbReference>
<dbReference type="PROSITE" id="PS50005">
    <property type="entry name" value="TPR"/>
    <property type="match status" value="2"/>
</dbReference>
<sequence length="375" mass="40971">MENAMNTKLKRLSAACTGAVLLAACAGLGQRMAPEARPVQAAASANESYVLGRSQHMARRYEVAAASYMAALQADARHVNARNGLATLYAEQGDFSKAIPIWQQLTREAEANAGPETAFLFSNLGYAQFLSGAYDQALSALEKACVLDPLNHRAWRRLGSALDKLGQVERAQLMYRQAEALEKHDVKADYALAQQPVPAAIGKALQAAPRAHDAWAATEVRQVASGMYELHRVPAAAVAAVQPAPSTQEQALLEIRNGNGITGMARALSRQMDRDTVRVVRLSNQRPFDVRQTRVEYQPAFRETAERLAERFGNATVVEVANCKSADMRLVIGRDIIHREFALRPVVRGLLATFVESQTRLVRARDNGDDLTPTP</sequence>
<dbReference type="EMBL" id="QYUP01000028">
    <property type="protein sequence ID" value="RJG25023.1"/>
    <property type="molecule type" value="Genomic_DNA"/>
</dbReference>
<keyword evidence="2" id="KW-0732">Signal</keyword>
<dbReference type="Gene3D" id="1.25.40.10">
    <property type="entry name" value="Tetratricopeptide repeat domain"/>
    <property type="match status" value="2"/>
</dbReference>
<keyword evidence="1" id="KW-0802">TPR repeat</keyword>
<evidence type="ECO:0000259" key="3">
    <source>
        <dbReference type="Pfam" id="PF13399"/>
    </source>
</evidence>
<dbReference type="Pfam" id="PF13424">
    <property type="entry name" value="TPR_12"/>
    <property type="match status" value="1"/>
</dbReference>
<dbReference type="Pfam" id="PF13181">
    <property type="entry name" value="TPR_8"/>
    <property type="match status" value="1"/>
</dbReference>
<dbReference type="AlphaFoldDB" id="A0A418Y760"/>
<name>A0A418Y760_9BURK</name>
<protein>
    <recommendedName>
        <fullName evidence="3">LytR/CpsA/Psr regulator C-terminal domain-containing protein</fullName>
    </recommendedName>
</protein>
<dbReference type="Proteomes" id="UP000284006">
    <property type="component" value="Unassembled WGS sequence"/>
</dbReference>
<keyword evidence="5" id="KW-1185">Reference proteome</keyword>
<dbReference type="OrthoDB" id="8702141at2"/>
<dbReference type="Gene3D" id="3.30.70.2390">
    <property type="match status" value="1"/>
</dbReference>
<dbReference type="Pfam" id="PF13399">
    <property type="entry name" value="LytR_C"/>
    <property type="match status" value="1"/>
</dbReference>
<dbReference type="InterPro" id="IPR027381">
    <property type="entry name" value="LytR/CpsA/Psr_C"/>
</dbReference>